<feature type="compositionally biased region" description="Acidic residues" evidence="4">
    <location>
        <begin position="151"/>
        <end position="178"/>
    </location>
</feature>
<dbReference type="GO" id="GO:0005634">
    <property type="term" value="C:nucleus"/>
    <property type="evidence" value="ECO:0000318"/>
    <property type="project" value="GO_Central"/>
</dbReference>
<dbReference type="HOGENOM" id="CLU_256597_0_0_1"/>
<protein>
    <submittedName>
        <fullName evidence="5">Protein CBR-GON-4</fullName>
    </submittedName>
</protein>
<evidence type="ECO:0000256" key="4">
    <source>
        <dbReference type="SAM" id="MobiDB-lite"/>
    </source>
</evidence>
<feature type="compositionally biased region" description="Acidic residues" evidence="4">
    <location>
        <begin position="194"/>
        <end position="203"/>
    </location>
</feature>
<evidence type="ECO:0000256" key="1">
    <source>
        <dbReference type="ARBA" id="ARBA00023015"/>
    </source>
</evidence>
<dbReference type="EMBL" id="HE601244">
    <property type="protein sequence ID" value="CAP24298.2"/>
    <property type="molecule type" value="Genomic_DNA"/>
</dbReference>
<feature type="region of interest" description="Disordered" evidence="4">
    <location>
        <begin position="1"/>
        <end position="32"/>
    </location>
</feature>
<feature type="region of interest" description="Disordered" evidence="4">
    <location>
        <begin position="698"/>
        <end position="763"/>
    </location>
</feature>
<dbReference type="GO" id="GO:0006355">
    <property type="term" value="P:regulation of DNA-templated transcription"/>
    <property type="evidence" value="ECO:0000318"/>
    <property type="project" value="GO_Central"/>
</dbReference>
<proteinExistence type="predicted"/>
<feature type="compositionally biased region" description="Polar residues" evidence="4">
    <location>
        <begin position="715"/>
        <end position="725"/>
    </location>
</feature>
<name>A8WUY7_CAEBR</name>
<dbReference type="STRING" id="6238.A8WUY7"/>
<accession>A8WUY7</accession>
<evidence type="ECO:0000313" key="5">
    <source>
        <dbReference type="EMBL" id="CAP24298.2"/>
    </source>
</evidence>
<feature type="compositionally biased region" description="Acidic residues" evidence="4">
    <location>
        <begin position="127"/>
        <end position="141"/>
    </location>
</feature>
<feature type="compositionally biased region" description="Basic and acidic residues" evidence="4">
    <location>
        <begin position="752"/>
        <end position="761"/>
    </location>
</feature>
<reference evidence="5 6" key="1">
    <citation type="journal article" date="2003" name="PLoS Biol.">
        <title>The genome sequence of Caenorhabditis briggsae: a platform for comparative genomics.</title>
        <authorList>
            <person name="Stein L.D."/>
            <person name="Bao Z."/>
            <person name="Blasiar D."/>
            <person name="Blumenthal T."/>
            <person name="Brent M.R."/>
            <person name="Chen N."/>
            <person name="Chinwalla A."/>
            <person name="Clarke L."/>
            <person name="Clee C."/>
            <person name="Coghlan A."/>
            <person name="Coulson A."/>
            <person name="D'Eustachio P."/>
            <person name="Fitch D.H."/>
            <person name="Fulton L.A."/>
            <person name="Fulton R.E."/>
            <person name="Griffiths-Jones S."/>
            <person name="Harris T.W."/>
            <person name="Hillier L.W."/>
            <person name="Kamath R."/>
            <person name="Kuwabara P.E."/>
            <person name="Mardis E.R."/>
            <person name="Marra M.A."/>
            <person name="Miner T.L."/>
            <person name="Minx P."/>
            <person name="Mullikin J.C."/>
            <person name="Plumb R.W."/>
            <person name="Rogers J."/>
            <person name="Schein J.E."/>
            <person name="Sohrmann M."/>
            <person name="Spieth J."/>
            <person name="Stajich J.E."/>
            <person name="Wei C."/>
            <person name="Willey D."/>
            <person name="Wilson R.K."/>
            <person name="Durbin R."/>
            <person name="Waterston R.H."/>
        </authorList>
    </citation>
    <scope>NUCLEOTIDE SEQUENCE [LARGE SCALE GENOMIC DNA]</scope>
    <source>
        <strain evidence="5 6">AF16</strain>
    </source>
</reference>
<feature type="region of interest" description="Disordered" evidence="4">
    <location>
        <begin position="84"/>
        <end position="203"/>
    </location>
</feature>
<sequence>MEQNPEEDQPSTSSAFDPNVSRESIEEKNDNEMERLLEATDKILENKAKSMNLSSLNVRSILHHLIKYPATIDVLLGIRENDSNLPSVRNMRSRKKADGSVASSTNNTPKKFALRIEDKGPKNFLDLEYEEDDEYDDDYVEERDCSRQNDGEAEESEDEELDEEEEEEDDDEDEEESKEVDKDDNEKQEKTGEEAETSSDLDNEELNELLFGEGQEQDESHSLQMTLNDTRPGSAALVHTLDNVVDDDDYRNFVISIKCPAEDFDEKAGDDTEDDTEDEDYNVIADNLNVEDWDETRQDKTTQIPRHEVKALMMDTLLAEKEIPLNIFPEETTHAEDPKKRQQRKSIDTPQKDELTASSAESCSLLRYAPVTFRPQEIDQLRTQLEQHVQLLTQFVVTCHHDDTLSHVRNDSQLMLNELDDIRQQKPSTSVFNVSNLDAAITSCHDINDFPKVDDSLLNYAQNTDRCGGQALRPEAAAVLSRSEAIRYPGLLPPCQPIYIEKPLPFLNEEDVMLAVAILQFHHLPRRADKEVPDRYTMIHKHCLPARDPYKIRSHLKSMRKESKNPIHQIIQVRITLTHIFFQLFNFQAAEQGISKITIPAKTWRQTDSPIYTWPSVSQPGWFREFKKVFNVTEDKQIHRKSDSTLIMTPIKQREKYMSSGSHDDKPEYVDIGKGPDGRTIKMNTAHVEELVEKLNYVKSSNRRKNPTPMKLSTAPETENVAQKTKPSRSSKAARKLECTKDTSKNSANSSVKKEMIDEQKPSCSYTYESNEDYSFCQSVQNCSIPTTTRKSRRPQSDSRQVPETPGDLYGIDTNSLSGHSYPIPPTPGRRSPDEHDDFFMDLETNSLLWARESPALSLVNPRTPRGFSMESEYMESDPTDFSSLNDYELCDLDAVEEPSSSYWNVGYSTDLDYENSNSGSIPDAPPSASPVNFNMPEPVIEDDTSMPGLDLVPPDDEECEEDAVSEKDETPVKVGLAGSRPPLRMRKLVAAGNTAIRASRKRTRAERCSVISIVFQEAMGAIGLDDELYHEKQKDKIMRKVIDDIGKRLFMHGDTYEKFKETILNEELSEIERVSRIMQILKNHRELLILVLLYAPPEAIVSDYDLDFNSLSYKSAVEMMMAIEVNLYYYFLIFINFQRYITAAKLKEPSLKGLFRFVQTFLEDDPNLTDEQATMRFYQLFGQDRPLWKKLESHFWCLPFKRKAPRWEQFEYVDLTGLETRKKPKSDWKNVPPRFETIDNIDEVLRYPYKPAKNEPPSNLVVKCGEMCIQKEDESFIQLEITERHWTKQDDIDLLTAYNEALKTVRNFTESMIPSFVPDLPFGEKSKVARLQYLLEELRKMEEEDAEGN</sequence>
<gene>
    <name evidence="7" type="primary">gon-4</name>
    <name evidence="5" type="synonym">Cbr-gon-4</name>
    <name evidence="7" type="ORF">CBG03398</name>
    <name evidence="5" type="ORF">CBG_03398</name>
</gene>
<keyword evidence="3" id="KW-0539">Nucleus</keyword>
<reference evidence="5 6" key="2">
    <citation type="journal article" date="2011" name="PLoS Genet.">
        <title>Caenorhabditis briggsae recombinant inbred line genotypes reveal inter-strain incompatibility and the evolution of recombination.</title>
        <authorList>
            <person name="Ross J.A."/>
            <person name="Koboldt D.C."/>
            <person name="Staisch J.E."/>
            <person name="Chamberlin H.M."/>
            <person name="Gupta B.P."/>
            <person name="Miller R.D."/>
            <person name="Baird S.E."/>
            <person name="Haag E.S."/>
        </authorList>
    </citation>
    <scope>NUCLEOTIDE SEQUENCE [LARGE SCALE GENOMIC DNA]</scope>
    <source>
        <strain evidence="5 6">AF16</strain>
    </source>
</reference>
<dbReference type="FunCoup" id="A8WUY7">
    <property type="interactions" value="704"/>
</dbReference>
<dbReference type="PANTHER" id="PTHR16088:SF3">
    <property type="entry name" value="GON-4-LIKE PROTEIN"/>
    <property type="match status" value="1"/>
</dbReference>
<dbReference type="PANTHER" id="PTHR16088">
    <property type="entry name" value="YY1 ASSOCIATED PROTEIN-RELATED"/>
    <property type="match status" value="1"/>
</dbReference>
<evidence type="ECO:0000256" key="3">
    <source>
        <dbReference type="ARBA" id="ARBA00023242"/>
    </source>
</evidence>
<feature type="compositionally biased region" description="Basic and acidic residues" evidence="4">
    <location>
        <begin position="735"/>
        <end position="744"/>
    </location>
</feature>
<dbReference type="eggNOG" id="KOG4321">
    <property type="taxonomic scope" value="Eukaryota"/>
</dbReference>
<dbReference type="GO" id="GO:0003712">
    <property type="term" value="F:transcription coregulator activity"/>
    <property type="evidence" value="ECO:0000318"/>
    <property type="project" value="GO_Central"/>
</dbReference>
<dbReference type="InterPro" id="IPR052435">
    <property type="entry name" value="YY1-Transcr_Regul"/>
</dbReference>
<evidence type="ECO:0000256" key="2">
    <source>
        <dbReference type="ARBA" id="ARBA00023163"/>
    </source>
</evidence>
<dbReference type="InParanoid" id="A8WUY7"/>
<feature type="region of interest" description="Disordered" evidence="4">
    <location>
        <begin position="328"/>
        <end position="359"/>
    </location>
</feature>
<dbReference type="Proteomes" id="UP000008549">
    <property type="component" value="Unassembled WGS sequence"/>
</dbReference>
<feature type="compositionally biased region" description="Basic and acidic residues" evidence="4">
    <location>
        <begin position="23"/>
        <end position="32"/>
    </location>
</feature>
<feature type="region of interest" description="Disordered" evidence="4">
    <location>
        <begin position="786"/>
        <end position="836"/>
    </location>
</feature>
<keyword evidence="1" id="KW-0805">Transcription regulation</keyword>
<evidence type="ECO:0000313" key="6">
    <source>
        <dbReference type="Proteomes" id="UP000008549"/>
    </source>
</evidence>
<feature type="region of interest" description="Disordered" evidence="4">
    <location>
        <begin position="658"/>
        <end position="677"/>
    </location>
</feature>
<feature type="compositionally biased region" description="Basic and acidic residues" evidence="4">
    <location>
        <begin position="179"/>
        <end position="193"/>
    </location>
</feature>
<dbReference type="OMA" id="DRPLWKK"/>
<dbReference type="WormBase" id="CBG03398a">
    <property type="protein sequence ID" value="CBP14730"/>
    <property type="gene ID" value="WBGene00026267"/>
    <property type="gene designation" value="Cbr-gon-4"/>
</dbReference>
<organism evidence="5 6">
    <name type="scientific">Caenorhabditis briggsae</name>
    <dbReference type="NCBI Taxonomy" id="6238"/>
    <lineage>
        <taxon>Eukaryota</taxon>
        <taxon>Metazoa</taxon>
        <taxon>Ecdysozoa</taxon>
        <taxon>Nematoda</taxon>
        <taxon>Chromadorea</taxon>
        <taxon>Rhabditida</taxon>
        <taxon>Rhabditina</taxon>
        <taxon>Rhabditomorpha</taxon>
        <taxon>Rhabditoidea</taxon>
        <taxon>Rhabditidae</taxon>
        <taxon>Peloderinae</taxon>
        <taxon>Caenorhabditis</taxon>
    </lineage>
</organism>
<keyword evidence="6" id="KW-1185">Reference proteome</keyword>
<keyword evidence="2" id="KW-0804">Transcription</keyword>
<evidence type="ECO:0000313" key="7">
    <source>
        <dbReference type="WormBase" id="CBG03398a"/>
    </source>
</evidence>
<feature type="compositionally biased region" description="Basic and acidic residues" evidence="4">
    <location>
        <begin position="331"/>
        <end position="355"/>
    </location>
</feature>